<gene>
    <name evidence="9" type="ORF">CYCCA115_LOCUS15656</name>
</gene>
<dbReference type="InterPro" id="IPR032387">
    <property type="entry name" value="ACAS_N"/>
</dbReference>
<comment type="catalytic activity">
    <reaction evidence="5">
        <text>acetate + ATP + CoA = acetyl-CoA + AMP + diphosphate</text>
        <dbReference type="Rhea" id="RHEA:23176"/>
        <dbReference type="ChEBI" id="CHEBI:30089"/>
        <dbReference type="ChEBI" id="CHEBI:30616"/>
        <dbReference type="ChEBI" id="CHEBI:33019"/>
        <dbReference type="ChEBI" id="CHEBI:57287"/>
        <dbReference type="ChEBI" id="CHEBI:57288"/>
        <dbReference type="ChEBI" id="CHEBI:456215"/>
        <dbReference type="EC" id="6.2.1.1"/>
    </reaction>
</comment>
<feature type="domain" description="AMP-dependent synthetase/ligase" evidence="6">
    <location>
        <begin position="79"/>
        <end position="478"/>
    </location>
</feature>
<dbReference type="InterPro" id="IPR042099">
    <property type="entry name" value="ANL_N_sf"/>
</dbReference>
<organism evidence="9 10">
    <name type="scientific">Cylindrotheca closterium</name>
    <dbReference type="NCBI Taxonomy" id="2856"/>
    <lineage>
        <taxon>Eukaryota</taxon>
        <taxon>Sar</taxon>
        <taxon>Stramenopiles</taxon>
        <taxon>Ochrophyta</taxon>
        <taxon>Bacillariophyta</taxon>
        <taxon>Bacillariophyceae</taxon>
        <taxon>Bacillariophycidae</taxon>
        <taxon>Bacillariales</taxon>
        <taxon>Bacillariaceae</taxon>
        <taxon>Cylindrotheca</taxon>
    </lineage>
</organism>
<dbReference type="GO" id="GO:0019427">
    <property type="term" value="P:acetyl-CoA biosynthetic process from acetate"/>
    <property type="evidence" value="ECO:0007669"/>
    <property type="project" value="InterPro"/>
</dbReference>
<evidence type="ECO:0000313" key="9">
    <source>
        <dbReference type="EMBL" id="CAJ1955245.1"/>
    </source>
</evidence>
<dbReference type="PROSITE" id="PS00455">
    <property type="entry name" value="AMP_BINDING"/>
    <property type="match status" value="1"/>
</dbReference>
<feature type="domain" description="AMP-binding enzyme C-terminal" evidence="7">
    <location>
        <begin position="540"/>
        <end position="618"/>
    </location>
</feature>
<dbReference type="GO" id="GO:0005524">
    <property type="term" value="F:ATP binding"/>
    <property type="evidence" value="ECO:0007669"/>
    <property type="project" value="UniProtKB-UniRule"/>
</dbReference>
<dbReference type="InterPro" id="IPR000873">
    <property type="entry name" value="AMP-dep_synth/lig_dom"/>
</dbReference>
<dbReference type="Proteomes" id="UP001295423">
    <property type="component" value="Unassembled WGS sequence"/>
</dbReference>
<evidence type="ECO:0000259" key="7">
    <source>
        <dbReference type="Pfam" id="PF13193"/>
    </source>
</evidence>
<dbReference type="InterPro" id="IPR011904">
    <property type="entry name" value="Ac_CoA_lig"/>
</dbReference>
<comment type="similarity">
    <text evidence="1 5">Belongs to the ATP-dependent AMP-binding enzyme family.</text>
</comment>
<dbReference type="InterPro" id="IPR045851">
    <property type="entry name" value="AMP-bd_C_sf"/>
</dbReference>
<dbReference type="GO" id="GO:0003987">
    <property type="term" value="F:acetate-CoA ligase activity"/>
    <property type="evidence" value="ECO:0007669"/>
    <property type="project" value="UniProtKB-UniRule"/>
</dbReference>
<evidence type="ECO:0000259" key="6">
    <source>
        <dbReference type="Pfam" id="PF00501"/>
    </source>
</evidence>
<dbReference type="Pfam" id="PF13193">
    <property type="entry name" value="AMP-binding_C"/>
    <property type="match status" value="1"/>
</dbReference>
<evidence type="ECO:0000256" key="4">
    <source>
        <dbReference type="ARBA" id="ARBA00022840"/>
    </source>
</evidence>
<dbReference type="EMBL" id="CAKOGP040001881">
    <property type="protein sequence ID" value="CAJ1955245.1"/>
    <property type="molecule type" value="Genomic_DNA"/>
</dbReference>
<evidence type="ECO:0000313" key="10">
    <source>
        <dbReference type="Proteomes" id="UP001295423"/>
    </source>
</evidence>
<evidence type="ECO:0000256" key="3">
    <source>
        <dbReference type="ARBA" id="ARBA00022741"/>
    </source>
</evidence>
<dbReference type="EC" id="6.2.1.1" evidence="5"/>
<dbReference type="FunFam" id="3.40.50.12780:FF:000001">
    <property type="entry name" value="Acetyl-coenzyme A synthetase"/>
    <property type="match status" value="1"/>
</dbReference>
<dbReference type="SUPFAM" id="SSF56801">
    <property type="entry name" value="Acetyl-CoA synthetase-like"/>
    <property type="match status" value="1"/>
</dbReference>
<name>A0AAD2FX25_9STRA</name>
<dbReference type="PANTHER" id="PTHR24095:SF14">
    <property type="entry name" value="ACETYL-COENZYME A SYNTHETASE 1"/>
    <property type="match status" value="1"/>
</dbReference>
<dbReference type="NCBIfam" id="NF001208">
    <property type="entry name" value="PRK00174.1"/>
    <property type="match status" value="1"/>
</dbReference>
<proteinExistence type="inferred from homology"/>
<dbReference type="FunFam" id="3.30.300.30:FF:000004">
    <property type="entry name" value="Acetyl-coenzyme A synthetase"/>
    <property type="match status" value="1"/>
</dbReference>
<dbReference type="InterPro" id="IPR025110">
    <property type="entry name" value="AMP-bd_C"/>
</dbReference>
<dbReference type="AlphaFoldDB" id="A0AAD2FX25"/>
<dbReference type="NCBIfam" id="TIGR02188">
    <property type="entry name" value="Ac_CoA_lig_AcsA"/>
    <property type="match status" value="1"/>
</dbReference>
<evidence type="ECO:0000256" key="5">
    <source>
        <dbReference type="RuleBase" id="RU361147"/>
    </source>
</evidence>
<evidence type="ECO:0000256" key="1">
    <source>
        <dbReference type="ARBA" id="ARBA00006432"/>
    </source>
</evidence>
<protein>
    <recommendedName>
        <fullName evidence="5">Acetyl-coenzyme A synthetase</fullName>
        <ecNumber evidence="5">6.2.1.1</ecNumber>
    </recommendedName>
</protein>
<comment type="caution">
    <text evidence="9">The sequence shown here is derived from an EMBL/GenBank/DDBJ whole genome shotgun (WGS) entry which is preliminary data.</text>
</comment>
<keyword evidence="2 5" id="KW-0436">Ligase</keyword>
<sequence>MAANTIAKVFPPKGDLVLEQYKAKHKDSITDPNGFWEKAAYEHLDWFEPFEEVLEGSFEHGDVRWFSGGQLNLSYNALDRQVRSEKANEIALVWEGDEPDDIRKLSYADLLRKVCQISNALTATGVKKGDVVTIYMPMIPELAMTMLACCRIGAIHSVVFAGFSAEALGQRISAAKSKFLITADIGKRGGKSIPLKKIVNDALTKGDCDEVCQHVFVWERFHKGSESEPTFEMGPKDIRMDPLVAVQRPYCPPARMDAEDSLFILYTSGSTGMPKGLLHSTGGYALYAKMTTQITFDLHPGDLFACVADCGWITGHTYVVYGPLLNGSTTFMFESTPVYPDEGRYWDMVQRHKITQFYTAPTAIRLLMRYGDLAPQKYDLSSLKVLGTVGEPINPEAWRWYYEVVGKSQCSIVDTYWQTETGGHVITNLPGVTPMKPGSCTLPFYGIDTVVLDPHTGKELTEPDDSGNFEGVMAIKQPWPGMARTCLGDHERYMTVYLKPYPGYYFTGDTVSRDSEGYHFIIGRMDDVINVSGHRIGTAEVESALVAHPAVAQAAVVGQPHDIKGQAICAFCMLTVGYEESPELVKELRMSVRTEIGAFCTPDLIVVTPSLPMTRSGKIMRRILRKIVCGETDSLGDTSTLADPSIVQTLIDKVTSLKK</sequence>
<keyword evidence="10" id="KW-1185">Reference proteome</keyword>
<dbReference type="GO" id="GO:0016208">
    <property type="term" value="F:AMP binding"/>
    <property type="evidence" value="ECO:0007669"/>
    <property type="project" value="InterPro"/>
</dbReference>
<dbReference type="Pfam" id="PF16177">
    <property type="entry name" value="ACAS_N"/>
    <property type="match status" value="1"/>
</dbReference>
<dbReference type="Gene3D" id="3.40.50.12780">
    <property type="entry name" value="N-terminal domain of ligase-like"/>
    <property type="match status" value="1"/>
</dbReference>
<dbReference type="PANTHER" id="PTHR24095">
    <property type="entry name" value="ACETYL-COENZYME A SYNTHETASE"/>
    <property type="match status" value="1"/>
</dbReference>
<keyword evidence="4 5" id="KW-0067">ATP-binding</keyword>
<evidence type="ECO:0000259" key="8">
    <source>
        <dbReference type="Pfam" id="PF16177"/>
    </source>
</evidence>
<feature type="domain" description="Acetyl-coenzyme A synthetase N-terminal" evidence="8">
    <location>
        <begin position="21"/>
        <end position="77"/>
    </location>
</feature>
<dbReference type="Gene3D" id="3.30.300.30">
    <property type="match status" value="1"/>
</dbReference>
<dbReference type="CDD" id="cd05966">
    <property type="entry name" value="ACS"/>
    <property type="match status" value="1"/>
</dbReference>
<accession>A0AAD2FX25</accession>
<keyword evidence="3 5" id="KW-0547">Nucleotide-binding</keyword>
<dbReference type="InterPro" id="IPR020845">
    <property type="entry name" value="AMP-binding_CS"/>
</dbReference>
<dbReference type="Pfam" id="PF00501">
    <property type="entry name" value="AMP-binding"/>
    <property type="match status" value="1"/>
</dbReference>
<reference evidence="9" key="1">
    <citation type="submission" date="2023-08" db="EMBL/GenBank/DDBJ databases">
        <authorList>
            <person name="Audoor S."/>
            <person name="Bilcke G."/>
        </authorList>
    </citation>
    <scope>NUCLEOTIDE SEQUENCE</scope>
</reference>
<evidence type="ECO:0000256" key="2">
    <source>
        <dbReference type="ARBA" id="ARBA00022598"/>
    </source>
</evidence>